<feature type="domain" description="FecR protein" evidence="1">
    <location>
        <begin position="146"/>
        <end position="229"/>
    </location>
</feature>
<protein>
    <submittedName>
        <fullName evidence="2">Ferric-dicitrate binding protein FerR (Iron transport regulator)</fullName>
    </submittedName>
</protein>
<dbReference type="InterPro" id="IPR006860">
    <property type="entry name" value="FecR"/>
</dbReference>
<dbReference type="Pfam" id="PF04773">
    <property type="entry name" value="FecR"/>
    <property type="match status" value="1"/>
</dbReference>
<name>A0A7W7YML9_9BACT</name>
<comment type="caution">
    <text evidence="2">The sequence shown here is derived from an EMBL/GenBank/DDBJ whole genome shotgun (WGS) entry which is preliminary data.</text>
</comment>
<dbReference type="EMBL" id="JACHIF010000006">
    <property type="protein sequence ID" value="MBB5038919.1"/>
    <property type="molecule type" value="Genomic_DNA"/>
</dbReference>
<gene>
    <name evidence="2" type="ORF">HNQ64_003184</name>
</gene>
<dbReference type="Gene3D" id="2.60.120.1440">
    <property type="match status" value="1"/>
</dbReference>
<proteinExistence type="predicted"/>
<dbReference type="RefSeq" id="WP_184210160.1">
    <property type="nucleotide sequence ID" value="NZ_JACHIF010000006.1"/>
</dbReference>
<dbReference type="Proteomes" id="UP000534294">
    <property type="component" value="Unassembled WGS sequence"/>
</dbReference>
<sequence>MKTSDSSLDRIQRALEGLLSTEEHDALKADVIRDADLRAVYVEQVWLHSTLRAQSESLVGLLDITEEASPIQAPAKPLRRWPIALWSAAAAACVTLAASFFMPGKGVSPLPQVATLIRAENCRWAGSDLPTALDSQLGTGKLALVEGIATLKFKSGATVTMEAPTTLEILTAMHCRLIEGTLTAEVPEPAHGFTIDTPDIQVVDLGTKFGVTAGSAGNSQVRVFEGEVEIGGLKDGKIKRLTEGKGLHVGSGNTLLGQEPTRGEAVQEAGGWTAIPTSFGRGKDGYARRGDNGAPMGTHPLIIVKHTDLAPGIKNERRAVITFDLSQIPTESVQEAQIVLDPEPSGFGFSALIPDESRFALYGVTDEKLDAWEEKQMTWATMPGCNDAGPDADKLRKLAEFWIPRGGSGGPLTVRGDELAKFIREDTNGFVSFVIVRETGETDPSGLAHAFAAKEHPTARAPLLRLK</sequence>
<dbReference type="InterPro" id="IPR012373">
    <property type="entry name" value="Ferrdict_sens_TM"/>
</dbReference>
<organism evidence="2 3">
    <name type="scientific">Prosthecobacter dejongeii</name>
    <dbReference type="NCBI Taxonomy" id="48465"/>
    <lineage>
        <taxon>Bacteria</taxon>
        <taxon>Pseudomonadati</taxon>
        <taxon>Verrucomicrobiota</taxon>
        <taxon>Verrucomicrobiia</taxon>
        <taxon>Verrucomicrobiales</taxon>
        <taxon>Verrucomicrobiaceae</taxon>
        <taxon>Prosthecobacter</taxon>
    </lineage>
</organism>
<dbReference type="AlphaFoldDB" id="A0A7W7YML9"/>
<reference evidence="2 3" key="1">
    <citation type="submission" date="2020-08" db="EMBL/GenBank/DDBJ databases">
        <title>Genomic Encyclopedia of Type Strains, Phase IV (KMG-IV): sequencing the most valuable type-strain genomes for metagenomic binning, comparative biology and taxonomic classification.</title>
        <authorList>
            <person name="Goeker M."/>
        </authorList>
    </citation>
    <scope>NUCLEOTIDE SEQUENCE [LARGE SCALE GENOMIC DNA]</scope>
    <source>
        <strain evidence="2 3">DSM 12251</strain>
    </source>
</reference>
<evidence type="ECO:0000313" key="3">
    <source>
        <dbReference type="Proteomes" id="UP000534294"/>
    </source>
</evidence>
<accession>A0A7W7YML9</accession>
<dbReference type="PANTHER" id="PTHR30273">
    <property type="entry name" value="PERIPLASMIC SIGNAL SENSOR AND SIGMA FACTOR ACTIVATOR FECR-RELATED"/>
    <property type="match status" value="1"/>
</dbReference>
<evidence type="ECO:0000259" key="1">
    <source>
        <dbReference type="Pfam" id="PF04773"/>
    </source>
</evidence>
<keyword evidence="3" id="KW-1185">Reference proteome</keyword>
<evidence type="ECO:0000313" key="2">
    <source>
        <dbReference type="EMBL" id="MBB5038919.1"/>
    </source>
</evidence>
<dbReference type="PANTHER" id="PTHR30273:SF2">
    <property type="entry name" value="PROTEIN FECR"/>
    <property type="match status" value="1"/>
</dbReference>
<dbReference type="GO" id="GO:0016989">
    <property type="term" value="F:sigma factor antagonist activity"/>
    <property type="evidence" value="ECO:0007669"/>
    <property type="project" value="TreeGrafter"/>
</dbReference>